<dbReference type="AlphaFoldDB" id="A0A5D0CV32"/>
<evidence type="ECO:0000313" key="2">
    <source>
        <dbReference type="EMBL" id="TYA12717.1"/>
    </source>
</evidence>
<dbReference type="Pfam" id="PF06889">
    <property type="entry name" value="DUF1266"/>
    <property type="match status" value="1"/>
</dbReference>
<comment type="caution">
    <text evidence="2">The sequence shown here is derived from an EMBL/GenBank/DDBJ whole genome shotgun (WGS) entry which is preliminary data.</text>
</comment>
<evidence type="ECO:0000313" key="3">
    <source>
        <dbReference type="Proteomes" id="UP000325218"/>
    </source>
</evidence>
<organism evidence="2 3">
    <name type="scientific">Paenibacillus faecis</name>
    <dbReference type="NCBI Taxonomy" id="862114"/>
    <lineage>
        <taxon>Bacteria</taxon>
        <taxon>Bacillati</taxon>
        <taxon>Bacillota</taxon>
        <taxon>Bacilli</taxon>
        <taxon>Bacillales</taxon>
        <taxon>Paenibacillaceae</taxon>
        <taxon>Paenibacillus</taxon>
    </lineage>
</organism>
<dbReference type="Proteomes" id="UP000325218">
    <property type="component" value="Unassembled WGS sequence"/>
</dbReference>
<accession>A0A5D0CV32</accession>
<name>A0A5D0CV32_9BACL</name>
<keyword evidence="3" id="KW-1185">Reference proteome</keyword>
<feature type="domain" description="DUF1266" evidence="1">
    <location>
        <begin position="47"/>
        <end position="210"/>
    </location>
</feature>
<proteinExistence type="predicted"/>
<protein>
    <submittedName>
        <fullName evidence="2">DUF1266 domain-containing protein</fullName>
    </submittedName>
</protein>
<dbReference type="InterPro" id="IPR009677">
    <property type="entry name" value="DUF1266"/>
</dbReference>
<gene>
    <name evidence="2" type="ORF">FRY98_08365</name>
</gene>
<dbReference type="EMBL" id="VSDO01000002">
    <property type="protein sequence ID" value="TYA12717.1"/>
    <property type="molecule type" value="Genomic_DNA"/>
</dbReference>
<evidence type="ECO:0000259" key="1">
    <source>
        <dbReference type="Pfam" id="PF06889"/>
    </source>
</evidence>
<dbReference type="RefSeq" id="WP_148451319.1">
    <property type="nucleotide sequence ID" value="NZ_VSDO01000002.1"/>
</dbReference>
<sequence length="215" mass="25153">MVLKKRALIEKMTAPLFISDPFHDAGIGNFRHFARSSRYFHHDWLDFWGADESYRCTEKLKWLLYTGYREDFNRAAHTLSGLPESTRRAYIRSLPETDPLKNRMIHAGPYMETLTFSGIAAFDYALYLTLFVSASKVGFQIRGEADVFRDKLFKIAYAKYRSWHEYFQACIAGIYFVLAQPERISELGGRHYAFLRQQADEQNSPRSLHWNELNA</sequence>
<dbReference type="OrthoDB" id="2626093at2"/>
<reference evidence="2 3" key="1">
    <citation type="submission" date="2019-08" db="EMBL/GenBank/DDBJ databases">
        <title>Genome sequencing of Paenibacillus faecis DSM 23593(T).</title>
        <authorList>
            <person name="Kook J.-K."/>
            <person name="Park S.-N."/>
            <person name="Lim Y.K."/>
        </authorList>
    </citation>
    <scope>NUCLEOTIDE SEQUENCE [LARGE SCALE GENOMIC DNA]</scope>
    <source>
        <strain evidence="2 3">DSM 23593</strain>
    </source>
</reference>